<dbReference type="Proteomes" id="UP000036681">
    <property type="component" value="Unplaced"/>
</dbReference>
<protein>
    <submittedName>
        <fullName evidence="2">Anoct_dimer domain-containing protein</fullName>
    </submittedName>
</protein>
<dbReference type="AlphaFoldDB" id="A0A0M3ICE6"/>
<dbReference type="WBParaSite" id="ALUE_0001554801-mRNA-1">
    <property type="protein sequence ID" value="ALUE_0001554801-mRNA-1"/>
    <property type="gene ID" value="ALUE_0001554801"/>
</dbReference>
<sequence length="59" mass="7021">MKKRTCLIDRAFLDRNHLAYSVHHQGKILDLIAYYRQPKDSFDRILRSSDFLAPVENDE</sequence>
<accession>A0A0M3ICE6</accession>
<name>A0A0M3ICE6_ASCLU</name>
<reference evidence="2" key="1">
    <citation type="submission" date="2017-02" db="UniProtKB">
        <authorList>
            <consortium name="WormBaseParasite"/>
        </authorList>
    </citation>
    <scope>IDENTIFICATION</scope>
</reference>
<proteinExistence type="predicted"/>
<evidence type="ECO:0000313" key="1">
    <source>
        <dbReference type="Proteomes" id="UP000036681"/>
    </source>
</evidence>
<keyword evidence="1" id="KW-1185">Reference proteome</keyword>
<evidence type="ECO:0000313" key="2">
    <source>
        <dbReference type="WBParaSite" id="ALUE_0001554801-mRNA-1"/>
    </source>
</evidence>
<organism evidence="1 2">
    <name type="scientific">Ascaris lumbricoides</name>
    <name type="common">Giant roundworm</name>
    <dbReference type="NCBI Taxonomy" id="6252"/>
    <lineage>
        <taxon>Eukaryota</taxon>
        <taxon>Metazoa</taxon>
        <taxon>Ecdysozoa</taxon>
        <taxon>Nematoda</taxon>
        <taxon>Chromadorea</taxon>
        <taxon>Rhabditida</taxon>
        <taxon>Spirurina</taxon>
        <taxon>Ascaridomorpha</taxon>
        <taxon>Ascaridoidea</taxon>
        <taxon>Ascarididae</taxon>
        <taxon>Ascaris</taxon>
    </lineage>
</organism>